<keyword evidence="1" id="KW-0472">Membrane</keyword>
<feature type="domain" description="hAT-like transposase RNase-H fold" evidence="2">
    <location>
        <begin position="103"/>
        <end position="170"/>
    </location>
</feature>
<dbReference type="Pfam" id="PF14372">
    <property type="entry name" value="hAT-like_RNase-H"/>
    <property type="match status" value="2"/>
</dbReference>
<feature type="domain" description="hAT-like transposase RNase-H fold" evidence="2">
    <location>
        <begin position="1"/>
        <end position="67"/>
    </location>
</feature>
<name>A0A9Q1JKC6_9CARY</name>
<gene>
    <name evidence="3" type="ORF">Cgig2_017898</name>
</gene>
<dbReference type="InterPro" id="IPR025525">
    <property type="entry name" value="hAT-like_transposase_RNase-H"/>
</dbReference>
<keyword evidence="1" id="KW-0812">Transmembrane</keyword>
<evidence type="ECO:0000313" key="4">
    <source>
        <dbReference type="Proteomes" id="UP001153076"/>
    </source>
</evidence>
<sequence length="246" mass="29038">MAFQIHKKFDNYHRDWVKTNLMVLIAIVFYPCYKLKFVRLSFKKLYSNDFAKADRFYDNLYNVLKRLRGSYASCVNVDKDDRNGSSSPIHVDRSKISLNNDTDMAFQIHKKFDNYHRDWAKTNLMVLIAIVFYPRYKLKFVRLSFKKLYPNDFAKADRFYDNLYNVLKRLHGPYTSCVNVDKDDHNGSSSPIHVDHSKISLNNDTVEELYSSWHEGGEDDVEVLEKTKLDIYLDNCCEKVDDTFTS</sequence>
<evidence type="ECO:0000259" key="2">
    <source>
        <dbReference type="Pfam" id="PF14372"/>
    </source>
</evidence>
<dbReference type="OrthoDB" id="1676815at2759"/>
<proteinExistence type="predicted"/>
<protein>
    <recommendedName>
        <fullName evidence="2">hAT-like transposase RNase-H fold domain-containing protein</fullName>
    </recommendedName>
</protein>
<dbReference type="AlphaFoldDB" id="A0A9Q1JKC6"/>
<comment type="caution">
    <text evidence="3">The sequence shown here is derived from an EMBL/GenBank/DDBJ whole genome shotgun (WGS) entry which is preliminary data.</text>
</comment>
<feature type="transmembrane region" description="Helical" evidence="1">
    <location>
        <begin position="16"/>
        <end position="33"/>
    </location>
</feature>
<reference evidence="3" key="1">
    <citation type="submission" date="2022-04" db="EMBL/GenBank/DDBJ databases">
        <title>Carnegiea gigantea Genome sequencing and assembly v2.</title>
        <authorList>
            <person name="Copetti D."/>
            <person name="Sanderson M.J."/>
            <person name="Burquez A."/>
            <person name="Wojciechowski M.F."/>
        </authorList>
    </citation>
    <scope>NUCLEOTIDE SEQUENCE</scope>
    <source>
        <strain evidence="3">SGP5-SGP5p</strain>
        <tissue evidence="3">Aerial part</tissue>
    </source>
</reference>
<evidence type="ECO:0000313" key="3">
    <source>
        <dbReference type="EMBL" id="KAJ8422148.1"/>
    </source>
</evidence>
<dbReference type="EMBL" id="JAKOGI010002374">
    <property type="protein sequence ID" value="KAJ8422148.1"/>
    <property type="molecule type" value="Genomic_DNA"/>
</dbReference>
<organism evidence="3 4">
    <name type="scientific">Carnegiea gigantea</name>
    <dbReference type="NCBI Taxonomy" id="171969"/>
    <lineage>
        <taxon>Eukaryota</taxon>
        <taxon>Viridiplantae</taxon>
        <taxon>Streptophyta</taxon>
        <taxon>Embryophyta</taxon>
        <taxon>Tracheophyta</taxon>
        <taxon>Spermatophyta</taxon>
        <taxon>Magnoliopsida</taxon>
        <taxon>eudicotyledons</taxon>
        <taxon>Gunneridae</taxon>
        <taxon>Pentapetalae</taxon>
        <taxon>Caryophyllales</taxon>
        <taxon>Cactineae</taxon>
        <taxon>Cactaceae</taxon>
        <taxon>Cactoideae</taxon>
        <taxon>Echinocereeae</taxon>
        <taxon>Carnegiea</taxon>
    </lineage>
</organism>
<dbReference type="Proteomes" id="UP001153076">
    <property type="component" value="Unassembled WGS sequence"/>
</dbReference>
<keyword evidence="1" id="KW-1133">Transmembrane helix</keyword>
<dbReference type="PANTHER" id="PTHR23272:SF187">
    <property type="entry name" value="AC9 TRANSPOSASE-RELATED"/>
    <property type="match status" value="1"/>
</dbReference>
<dbReference type="PANTHER" id="PTHR23272">
    <property type="entry name" value="BED FINGER-RELATED"/>
    <property type="match status" value="1"/>
</dbReference>
<evidence type="ECO:0000256" key="1">
    <source>
        <dbReference type="SAM" id="Phobius"/>
    </source>
</evidence>
<dbReference type="GO" id="GO:0003677">
    <property type="term" value="F:DNA binding"/>
    <property type="evidence" value="ECO:0007669"/>
    <property type="project" value="InterPro"/>
</dbReference>
<keyword evidence="4" id="KW-1185">Reference proteome</keyword>
<accession>A0A9Q1JKC6</accession>